<feature type="region of interest" description="Disordered" evidence="2">
    <location>
        <begin position="1"/>
        <end position="45"/>
    </location>
</feature>
<feature type="transmembrane region" description="Helical" evidence="3">
    <location>
        <begin position="53"/>
        <end position="71"/>
    </location>
</feature>
<keyword evidence="7" id="KW-1185">Reference proteome</keyword>
<evidence type="ECO:0000256" key="3">
    <source>
        <dbReference type="SAM" id="Phobius"/>
    </source>
</evidence>
<dbReference type="EMBL" id="JAOVZR010000001">
    <property type="protein sequence ID" value="MCY0150456.1"/>
    <property type="molecule type" value="Genomic_DNA"/>
</dbReference>
<dbReference type="RefSeq" id="WP_267655893.1">
    <property type="nucleotide sequence ID" value="NZ_JAOVZR010000001.1"/>
</dbReference>
<keyword evidence="3" id="KW-0472">Membrane</keyword>
<dbReference type="Pfam" id="PF25917">
    <property type="entry name" value="BSH_RND"/>
    <property type="match status" value="1"/>
</dbReference>
<reference evidence="6" key="1">
    <citation type="submission" date="2022-10" db="EMBL/GenBank/DDBJ databases">
        <title>Hoeflea sp. G2-23, isolated from marine algae.</title>
        <authorList>
            <person name="Kristyanto S."/>
            <person name="Kim J.M."/>
            <person name="Jeon C.O."/>
        </authorList>
    </citation>
    <scope>NUCLEOTIDE SEQUENCE</scope>
    <source>
        <strain evidence="6">G2-23</strain>
    </source>
</reference>
<dbReference type="PANTHER" id="PTHR30386">
    <property type="entry name" value="MEMBRANE FUSION SUBUNIT OF EMRAB-TOLC MULTIDRUG EFFLUX PUMP"/>
    <property type="match status" value="1"/>
</dbReference>
<evidence type="ECO:0000256" key="2">
    <source>
        <dbReference type="SAM" id="MobiDB-lite"/>
    </source>
</evidence>
<sequence>MSTQTKLSAANADIPTSKDARPGAAPVATSNAPGAKSGEPAPIKKKSKARRTVLMLLVPSLLILGGAYAWISGGRFEETENANLRLSRISIASEIAGRVVSVNVSENKPVKKGDVLFQVDPEPLQIALNQANAAVESARLNIIQLRAAYKQALTQERIASDDVAFYQDNLDRQKALTTKGVTTTSSLDDARHTARKAAEDLIAAQQSVSTAKAALAGNLDGDIDSHPMVVAAKAARDKAAYNLAVATVYAPADGLVYQASSFRPGEYVTPGAALFDIVETSNSWIDANFKEPQLAHMKPSQPAEVVFDIFPDRRFKASVDSIGAGTGAEFSLLPAQNATGNWVKVTQRIPVRLTLDNPEANILARSGLSATVTVDTGASRSFGDLFSSAKAAE</sequence>
<evidence type="ECO:0000259" key="5">
    <source>
        <dbReference type="Pfam" id="PF25963"/>
    </source>
</evidence>
<dbReference type="Gene3D" id="2.40.30.170">
    <property type="match status" value="1"/>
</dbReference>
<keyword evidence="3" id="KW-1133">Transmembrane helix</keyword>
<comment type="subcellular location">
    <subcellularLocation>
        <location evidence="1">Cell envelope</location>
    </subcellularLocation>
</comment>
<feature type="domain" description="p-hydroxybenzoic acid efflux pump subunit AaeA-like beta-barrel" evidence="5">
    <location>
        <begin position="285"/>
        <end position="374"/>
    </location>
</feature>
<dbReference type="PANTHER" id="PTHR30386:SF19">
    <property type="entry name" value="MULTIDRUG EXPORT PROTEIN EMRA-RELATED"/>
    <property type="match status" value="1"/>
</dbReference>
<evidence type="ECO:0000256" key="1">
    <source>
        <dbReference type="ARBA" id="ARBA00004196"/>
    </source>
</evidence>
<keyword evidence="3" id="KW-0812">Transmembrane</keyword>
<dbReference type="Gene3D" id="1.10.287.470">
    <property type="entry name" value="Helix hairpin bin"/>
    <property type="match status" value="1"/>
</dbReference>
<gene>
    <name evidence="6" type="ORF">OEG84_22805</name>
</gene>
<dbReference type="SUPFAM" id="SSF111369">
    <property type="entry name" value="HlyD-like secretion proteins"/>
    <property type="match status" value="1"/>
</dbReference>
<organism evidence="6 7">
    <name type="scientific">Hoeflea algicola</name>
    <dbReference type="NCBI Taxonomy" id="2983763"/>
    <lineage>
        <taxon>Bacteria</taxon>
        <taxon>Pseudomonadati</taxon>
        <taxon>Pseudomonadota</taxon>
        <taxon>Alphaproteobacteria</taxon>
        <taxon>Hyphomicrobiales</taxon>
        <taxon>Rhizobiaceae</taxon>
        <taxon>Hoeflea</taxon>
    </lineage>
</organism>
<protein>
    <submittedName>
        <fullName evidence="6">HlyD family secretion protein</fullName>
    </submittedName>
</protein>
<evidence type="ECO:0000313" key="6">
    <source>
        <dbReference type="EMBL" id="MCY0150456.1"/>
    </source>
</evidence>
<dbReference type="InterPro" id="IPR050739">
    <property type="entry name" value="MFP"/>
</dbReference>
<dbReference type="Proteomes" id="UP001073227">
    <property type="component" value="Unassembled WGS sequence"/>
</dbReference>
<evidence type="ECO:0000259" key="4">
    <source>
        <dbReference type="Pfam" id="PF25917"/>
    </source>
</evidence>
<dbReference type="Pfam" id="PF25963">
    <property type="entry name" value="Beta-barrel_AAEA"/>
    <property type="match status" value="1"/>
</dbReference>
<evidence type="ECO:0000313" key="7">
    <source>
        <dbReference type="Proteomes" id="UP001073227"/>
    </source>
</evidence>
<comment type="caution">
    <text evidence="6">The sequence shown here is derived from an EMBL/GenBank/DDBJ whole genome shotgun (WGS) entry which is preliminary data.</text>
</comment>
<dbReference type="InterPro" id="IPR058625">
    <property type="entry name" value="MdtA-like_BSH"/>
</dbReference>
<dbReference type="Gene3D" id="2.40.50.100">
    <property type="match status" value="1"/>
</dbReference>
<dbReference type="InterPro" id="IPR058634">
    <property type="entry name" value="AaeA-lik-b-barrel"/>
</dbReference>
<feature type="domain" description="Multidrug resistance protein MdtA-like barrel-sandwich hybrid" evidence="4">
    <location>
        <begin position="89"/>
        <end position="278"/>
    </location>
</feature>
<name>A0ABT3ZGW7_9HYPH</name>
<accession>A0ABT3ZGW7</accession>
<proteinExistence type="predicted"/>